<dbReference type="Proteomes" id="UP000707245">
    <property type="component" value="Unassembled WGS sequence"/>
</dbReference>
<evidence type="ECO:0000256" key="1">
    <source>
        <dbReference type="ARBA" id="ARBA00022801"/>
    </source>
</evidence>
<proteinExistence type="predicted"/>
<dbReference type="Pfam" id="PF16153">
    <property type="entry name" value="DUF4861"/>
    <property type="match status" value="1"/>
</dbReference>
<dbReference type="PANTHER" id="PTHR33886:SF8">
    <property type="entry name" value="UNSATURATED RHAMNOGALACTURONAN HYDROLASE (EUROFUNG)"/>
    <property type="match status" value="1"/>
</dbReference>
<dbReference type="InterPro" id="IPR052043">
    <property type="entry name" value="PolySaccharide_Degr_Enz"/>
</dbReference>
<dbReference type="InterPro" id="IPR010905">
    <property type="entry name" value="Glyco_hydro_88"/>
</dbReference>
<dbReference type="PROSITE" id="PS51257">
    <property type="entry name" value="PROKAR_LIPOPROTEIN"/>
    <property type="match status" value="1"/>
</dbReference>
<evidence type="ECO:0000313" key="4">
    <source>
        <dbReference type="EMBL" id="MBE0456992.1"/>
    </source>
</evidence>
<keyword evidence="3" id="KW-0732">Signal</keyword>
<evidence type="ECO:0000256" key="2">
    <source>
        <dbReference type="SAM" id="MobiDB-lite"/>
    </source>
</evidence>
<sequence length="849" mass="94915">MTLKTSLLSKRIMMGTALGSSLLLAACQEQADLKTPLQASETNSLSSALVAKVDIVNPSSFKRPDEPIYLSYYDLGLSQTAALTVKTAQQVLPSQAVDINSDGKLDGVYFIVDLNDTPIEVTITQQSKPVITAQTKRVQADLAHKQGGQWQPHSRPPKHQVGTGKKEYVGGEFKNVDELTPPDYYTDHSNWIRYEGPGIESDKVGYRFYLDWRNGFDIFGKLTAPPVLHTVGLDGYDSYHDKQDWGMDILKVGKSLGAGGFGLLGSNDELEHVADVTQRTARIIENGDLRASIQIEYQGWQNSYQQQDLTANISMHGGSRLAHVELSTDKDLSNLVAGVVKHPETEFIQGDLDAMSNYGYSYIASWGNQSLDKSALGMAVFFKKGDVIDVRQDKNNYLAVLKPKGQSIQHADYYFASVWQPESGINDKESFIEYLDQQAERLTIKPRITLHTTVTAKKTTQPLNDKLALEWARALADSELKRKTLGYHANGWDANRKRSPKFEYDIIGLQPYAYYQLGLATDEQAYKDVIAQVTGSFIDQQGKISAYKQSNFNIDNIPPGRNLIQLYQDTQQQQYLLAAKALRAQLQLQPRTSQGAFWHKNKYQHQVWLDGVYMGMPFLAQYASLFETGHQQQETFAEVVNEFKLTREALRDPKTGLYYHGWDESKQQTWANKQTGVSAEFWGRGMGWLAMAVVDVLDYIPAKNTEQRDTLLAMVKELATDIAKVQDTDTGTWWQVLDKPTSLGNYQESTATAMFAYFYAKALNNGYIDADYQDTALAAYQGLLNQFTLVHSDGTVSMTNQCYVAGLGFGRDGSYHYYMSEPVSKNDPKGNGPFILASLEVAKLLAGNN</sequence>
<gene>
    <name evidence="4" type="ORF">EI167_05900</name>
</gene>
<dbReference type="SUPFAM" id="SSF48208">
    <property type="entry name" value="Six-hairpin glycosidases"/>
    <property type="match status" value="1"/>
</dbReference>
<organism evidence="4 5">
    <name type="scientific">Pseudoalteromonas prydzensis</name>
    <dbReference type="NCBI Taxonomy" id="182141"/>
    <lineage>
        <taxon>Bacteria</taxon>
        <taxon>Pseudomonadati</taxon>
        <taxon>Pseudomonadota</taxon>
        <taxon>Gammaproteobacteria</taxon>
        <taxon>Alteromonadales</taxon>
        <taxon>Pseudoalteromonadaceae</taxon>
        <taxon>Pseudoalteromonas</taxon>
    </lineage>
</organism>
<name>A0ABR9FJN5_9GAMM</name>
<dbReference type="InterPro" id="IPR008928">
    <property type="entry name" value="6-hairpin_glycosidase_sf"/>
</dbReference>
<feature type="signal peptide" evidence="3">
    <location>
        <begin position="1"/>
        <end position="25"/>
    </location>
</feature>
<evidence type="ECO:0000313" key="5">
    <source>
        <dbReference type="Proteomes" id="UP000707245"/>
    </source>
</evidence>
<dbReference type="RefSeq" id="WP_192541047.1">
    <property type="nucleotide sequence ID" value="NZ_JBQELX010000011.1"/>
</dbReference>
<feature type="region of interest" description="Disordered" evidence="2">
    <location>
        <begin position="145"/>
        <end position="165"/>
    </location>
</feature>
<feature type="chain" id="PRO_5046462558" evidence="3">
    <location>
        <begin position="26"/>
        <end position="849"/>
    </location>
</feature>
<dbReference type="InterPro" id="IPR032342">
    <property type="entry name" value="DUF4861"/>
</dbReference>
<keyword evidence="5" id="KW-1185">Reference proteome</keyword>
<reference evidence="4 5" key="1">
    <citation type="submission" date="2020-07" db="EMBL/GenBank/DDBJ databases">
        <title>Halophilic bacteria isolated from french cheeses.</title>
        <authorList>
            <person name="Kothe C.I."/>
            <person name="Farah-Kraiem B."/>
            <person name="Renault P."/>
            <person name="Dridi B."/>
        </authorList>
    </citation>
    <scope>NUCLEOTIDE SEQUENCE [LARGE SCALE GENOMIC DNA]</scope>
    <source>
        <strain evidence="4 5">FME14</strain>
    </source>
</reference>
<dbReference type="InterPro" id="IPR012341">
    <property type="entry name" value="6hp_glycosidase-like_sf"/>
</dbReference>
<evidence type="ECO:0000256" key="3">
    <source>
        <dbReference type="SAM" id="SignalP"/>
    </source>
</evidence>
<dbReference type="GO" id="GO:0016787">
    <property type="term" value="F:hydrolase activity"/>
    <property type="evidence" value="ECO:0007669"/>
    <property type="project" value="UniProtKB-KW"/>
</dbReference>
<keyword evidence="1 4" id="KW-0378">Hydrolase</keyword>
<dbReference type="Pfam" id="PF07470">
    <property type="entry name" value="Glyco_hydro_88"/>
    <property type="match status" value="1"/>
</dbReference>
<dbReference type="Gene3D" id="1.50.10.10">
    <property type="match status" value="1"/>
</dbReference>
<comment type="caution">
    <text evidence="4">The sequence shown here is derived from an EMBL/GenBank/DDBJ whole genome shotgun (WGS) entry which is preliminary data.</text>
</comment>
<dbReference type="PANTHER" id="PTHR33886">
    <property type="entry name" value="UNSATURATED RHAMNOGALACTURONAN HYDROLASE (EUROFUNG)"/>
    <property type="match status" value="1"/>
</dbReference>
<accession>A0ABR9FJN5</accession>
<protein>
    <submittedName>
        <fullName evidence="4">Glycoside hydrolase family 88 protein</fullName>
    </submittedName>
</protein>
<dbReference type="EMBL" id="RRZA01000012">
    <property type="protein sequence ID" value="MBE0456992.1"/>
    <property type="molecule type" value="Genomic_DNA"/>
</dbReference>